<dbReference type="AlphaFoldDB" id="A0A165MD50"/>
<organism evidence="2 3">
    <name type="scientific">Exidia glandulosa HHB12029</name>
    <dbReference type="NCBI Taxonomy" id="1314781"/>
    <lineage>
        <taxon>Eukaryota</taxon>
        <taxon>Fungi</taxon>
        <taxon>Dikarya</taxon>
        <taxon>Basidiomycota</taxon>
        <taxon>Agaricomycotina</taxon>
        <taxon>Agaricomycetes</taxon>
        <taxon>Auriculariales</taxon>
        <taxon>Exidiaceae</taxon>
        <taxon>Exidia</taxon>
    </lineage>
</organism>
<dbReference type="Proteomes" id="UP000077266">
    <property type="component" value="Unassembled WGS sequence"/>
</dbReference>
<feature type="compositionally biased region" description="Acidic residues" evidence="1">
    <location>
        <begin position="53"/>
        <end position="68"/>
    </location>
</feature>
<proteinExistence type="predicted"/>
<keyword evidence="3" id="KW-1185">Reference proteome</keyword>
<gene>
    <name evidence="2" type="ORF">EXIGLDRAFT_831667</name>
</gene>
<protein>
    <submittedName>
        <fullName evidence="2">Uncharacterized protein</fullName>
    </submittedName>
</protein>
<dbReference type="InParanoid" id="A0A165MD50"/>
<sequence length="166" mass="17676">MPPKRKRAADADDGEAATTTKKAPAKKAPASKAKAKAASTAKGGRGKKKAAEEEAMDVDDASLEDDEPAPPPPKRQARSKGTSLQTQTVLVAGQEDRLHVRRCAVVPLSVVLNSQCRTLTGAQAYVPFADRRVIQLTLAQEPQAPASYVCNLRAHPHPAADSFRQC</sequence>
<name>A0A165MD50_EXIGL</name>
<evidence type="ECO:0000313" key="3">
    <source>
        <dbReference type="Proteomes" id="UP000077266"/>
    </source>
</evidence>
<dbReference type="EMBL" id="KV425912">
    <property type="protein sequence ID" value="KZV99094.1"/>
    <property type="molecule type" value="Genomic_DNA"/>
</dbReference>
<feature type="non-terminal residue" evidence="2">
    <location>
        <position position="166"/>
    </location>
</feature>
<feature type="compositionally biased region" description="Low complexity" evidence="1">
    <location>
        <begin position="16"/>
        <end position="42"/>
    </location>
</feature>
<accession>A0A165MD50</accession>
<reference evidence="2 3" key="1">
    <citation type="journal article" date="2016" name="Mol. Biol. Evol.">
        <title>Comparative Genomics of Early-Diverging Mushroom-Forming Fungi Provides Insights into the Origins of Lignocellulose Decay Capabilities.</title>
        <authorList>
            <person name="Nagy L.G."/>
            <person name="Riley R."/>
            <person name="Tritt A."/>
            <person name="Adam C."/>
            <person name="Daum C."/>
            <person name="Floudas D."/>
            <person name="Sun H."/>
            <person name="Yadav J.S."/>
            <person name="Pangilinan J."/>
            <person name="Larsson K.H."/>
            <person name="Matsuura K."/>
            <person name="Barry K."/>
            <person name="Labutti K."/>
            <person name="Kuo R."/>
            <person name="Ohm R.A."/>
            <person name="Bhattacharya S.S."/>
            <person name="Shirouzu T."/>
            <person name="Yoshinaga Y."/>
            <person name="Martin F.M."/>
            <person name="Grigoriev I.V."/>
            <person name="Hibbett D.S."/>
        </authorList>
    </citation>
    <scope>NUCLEOTIDE SEQUENCE [LARGE SCALE GENOMIC DNA]</scope>
    <source>
        <strain evidence="2 3">HHB12029</strain>
    </source>
</reference>
<feature type="region of interest" description="Disordered" evidence="1">
    <location>
        <begin position="1"/>
        <end position="86"/>
    </location>
</feature>
<evidence type="ECO:0000313" key="2">
    <source>
        <dbReference type="EMBL" id="KZV99094.1"/>
    </source>
</evidence>
<evidence type="ECO:0000256" key="1">
    <source>
        <dbReference type="SAM" id="MobiDB-lite"/>
    </source>
</evidence>